<feature type="domain" description="Disease resistance N-terminal" evidence="8">
    <location>
        <begin position="7"/>
        <end position="92"/>
    </location>
</feature>
<dbReference type="Pfam" id="PF23559">
    <property type="entry name" value="WHD_DRP"/>
    <property type="match status" value="1"/>
</dbReference>
<keyword evidence="4" id="KW-0547">Nucleotide-binding</keyword>
<dbReference type="CDD" id="cd14798">
    <property type="entry name" value="RX-CC_like"/>
    <property type="match status" value="1"/>
</dbReference>
<evidence type="ECO:0000259" key="10">
    <source>
        <dbReference type="Pfam" id="PF23598"/>
    </source>
</evidence>
<evidence type="ECO:0000259" key="7">
    <source>
        <dbReference type="Pfam" id="PF00931"/>
    </source>
</evidence>
<keyword evidence="3" id="KW-0677">Repeat</keyword>
<dbReference type="AlphaFoldDB" id="A0AA88R874"/>
<gene>
    <name evidence="11" type="ORF">RJ640_029716</name>
</gene>
<dbReference type="Pfam" id="PF23598">
    <property type="entry name" value="LRR_14"/>
    <property type="match status" value="1"/>
</dbReference>
<name>A0AA88R874_9ASTE</name>
<keyword evidence="5" id="KW-0611">Plant defense</keyword>
<evidence type="ECO:0000256" key="3">
    <source>
        <dbReference type="ARBA" id="ARBA00022737"/>
    </source>
</evidence>
<reference evidence="11" key="1">
    <citation type="submission" date="2022-12" db="EMBL/GenBank/DDBJ databases">
        <title>Draft genome assemblies for two species of Escallonia (Escalloniales).</title>
        <authorList>
            <person name="Chanderbali A."/>
            <person name="Dervinis C."/>
            <person name="Anghel I."/>
            <person name="Soltis D."/>
            <person name="Soltis P."/>
            <person name="Zapata F."/>
        </authorList>
    </citation>
    <scope>NUCLEOTIDE SEQUENCE</scope>
    <source>
        <strain evidence="11">UCBG92.1500</strain>
        <tissue evidence="11">Leaf</tissue>
    </source>
</reference>
<dbReference type="Pfam" id="PF18052">
    <property type="entry name" value="Rx_N"/>
    <property type="match status" value="1"/>
</dbReference>
<evidence type="ECO:0000256" key="2">
    <source>
        <dbReference type="ARBA" id="ARBA00022614"/>
    </source>
</evidence>
<dbReference type="InterPro" id="IPR038005">
    <property type="entry name" value="RX-like_CC"/>
</dbReference>
<dbReference type="PRINTS" id="PR00364">
    <property type="entry name" value="DISEASERSIST"/>
</dbReference>
<evidence type="ECO:0000259" key="8">
    <source>
        <dbReference type="Pfam" id="PF18052"/>
    </source>
</evidence>
<feature type="domain" description="NB-ARC" evidence="7">
    <location>
        <begin position="168"/>
        <end position="340"/>
    </location>
</feature>
<dbReference type="Gene3D" id="3.40.50.300">
    <property type="entry name" value="P-loop containing nucleotide triphosphate hydrolases"/>
    <property type="match status" value="1"/>
</dbReference>
<dbReference type="PANTHER" id="PTHR23155">
    <property type="entry name" value="DISEASE RESISTANCE PROTEIN RP"/>
    <property type="match status" value="1"/>
</dbReference>
<dbReference type="SUPFAM" id="SSF52540">
    <property type="entry name" value="P-loop containing nucleoside triphosphate hydrolases"/>
    <property type="match status" value="1"/>
</dbReference>
<dbReference type="GO" id="GO:0043531">
    <property type="term" value="F:ADP binding"/>
    <property type="evidence" value="ECO:0007669"/>
    <property type="project" value="InterPro"/>
</dbReference>
<evidence type="ECO:0000259" key="9">
    <source>
        <dbReference type="Pfam" id="PF23559"/>
    </source>
</evidence>
<dbReference type="InterPro" id="IPR042197">
    <property type="entry name" value="Apaf_helical"/>
</dbReference>
<dbReference type="GO" id="GO:0098542">
    <property type="term" value="P:defense response to other organism"/>
    <property type="evidence" value="ECO:0007669"/>
    <property type="project" value="TreeGrafter"/>
</dbReference>
<accession>A0AA88R874</accession>
<dbReference type="InterPro" id="IPR041118">
    <property type="entry name" value="Rx_N"/>
</dbReference>
<evidence type="ECO:0008006" key="13">
    <source>
        <dbReference type="Google" id="ProtNLM"/>
    </source>
</evidence>
<dbReference type="InterPro" id="IPR036388">
    <property type="entry name" value="WH-like_DNA-bd_sf"/>
</dbReference>
<dbReference type="InterPro" id="IPR032675">
    <property type="entry name" value="LRR_dom_sf"/>
</dbReference>
<organism evidence="11 12">
    <name type="scientific">Escallonia rubra</name>
    <dbReference type="NCBI Taxonomy" id="112253"/>
    <lineage>
        <taxon>Eukaryota</taxon>
        <taxon>Viridiplantae</taxon>
        <taxon>Streptophyta</taxon>
        <taxon>Embryophyta</taxon>
        <taxon>Tracheophyta</taxon>
        <taxon>Spermatophyta</taxon>
        <taxon>Magnoliopsida</taxon>
        <taxon>eudicotyledons</taxon>
        <taxon>Gunneridae</taxon>
        <taxon>Pentapetalae</taxon>
        <taxon>asterids</taxon>
        <taxon>campanulids</taxon>
        <taxon>Escalloniales</taxon>
        <taxon>Escalloniaceae</taxon>
        <taxon>Escallonia</taxon>
    </lineage>
</organism>
<dbReference type="EMBL" id="JAVXUO010001665">
    <property type="protein sequence ID" value="KAK2980169.1"/>
    <property type="molecule type" value="Genomic_DNA"/>
</dbReference>
<protein>
    <recommendedName>
        <fullName evidence="13">Disease resistance protein RPM1-like</fullName>
    </recommendedName>
</protein>
<feature type="domain" description="Disease resistance R13L4/SHOC-2-like LRR" evidence="10">
    <location>
        <begin position="547"/>
        <end position="871"/>
    </location>
</feature>
<proteinExistence type="inferred from homology"/>
<feature type="domain" description="Disease resistance protein winged helix" evidence="9">
    <location>
        <begin position="430"/>
        <end position="501"/>
    </location>
</feature>
<dbReference type="FunFam" id="1.10.10.10:FF:000322">
    <property type="entry name" value="Probable disease resistance protein At1g63360"/>
    <property type="match status" value="1"/>
</dbReference>
<dbReference type="InterPro" id="IPR002182">
    <property type="entry name" value="NB-ARC"/>
</dbReference>
<evidence type="ECO:0000313" key="11">
    <source>
        <dbReference type="EMBL" id="KAK2980169.1"/>
    </source>
</evidence>
<dbReference type="Gene3D" id="1.10.8.430">
    <property type="entry name" value="Helical domain of apoptotic protease-activating factors"/>
    <property type="match status" value="1"/>
</dbReference>
<dbReference type="FunFam" id="3.40.50.300:FF:001091">
    <property type="entry name" value="Probable disease resistance protein At1g61300"/>
    <property type="match status" value="1"/>
</dbReference>
<evidence type="ECO:0000256" key="4">
    <source>
        <dbReference type="ARBA" id="ARBA00022741"/>
    </source>
</evidence>
<sequence length="915" mass="104368">MATVRLDFLITKIVSILENEAWLIGGAYDELDELKRELKSMRSFLEDADNKGALTEGERAWIDDVRDMCYPVEDILEEFMYRTNRPQILSSRFAKFLHLSVHAPKNLWLRHQLAIGLQRINKKIKSIPERRQRYAIEATSPQEAQKLIQGHGESLVFAKDNHLVGIQDDKRLLTEWLTDGELRLSVISVVGMGGSGKSTLVANVYNNLIVKCFDCHAWITVSKTDAIEDICRRILKEFYCLEREKVSADIGSMGIKDLLARLMDYLRHKRYAVVFDDVWTSNILHALYGLLPDEGLGSRVILTTRNEQIASSSFGVKTSVLHVKPLKLRDAWNLFCKKAFFSYPNVSCPKELQNVALALVEKCGGLPLAILSLGGLMSSKTLKSEWENCYSSLNLELSNNPDLEKVKSVLFLSFNDLSYQLKRCFLYCCIFPEDYQIRRKRLIRLWIAEGFVEQVRGKTPELLAEDYLMELIHRSMLQVVMRNTSGRAKVCKMHDLMRELALSASEKENFCVVYDGQQASEEINGARRLSIQTSGIDLKSFKGLSGLRSFFVFCTSMNSPSSIPRFLSRFKLLRVLDLEDVAVGKLPHAVVELFNLRYLNLRGTQIKKLPKSIARLENLLTLDIRDSEVSTLPAGIMRLQKLRHLIMYRYNPFSIGDEFCYIYGTKAPSDVSMLKKLQVLACVEAEPNLIKHLRNMTQLTRIGITKVRKEYEKELCKSIQSMDLLRYMFLMVSDDEEYLGTDALSSAPPCLKKLILVGKLMKVPSWFDSLQGLTTLVLHWSRLSEDLVPCLQELANLGRLTLTNAYMGKQLCFSTGFNKLKRLALRKLPQLSEIIIKEGVMPSLQQLYLGNCIQLKVLPDGIEYLSNLEELDLERVSTFLVASVRVNRPRVGHIPEINHYYESSSGLSYESLSHL</sequence>
<dbReference type="GO" id="GO:0005524">
    <property type="term" value="F:ATP binding"/>
    <property type="evidence" value="ECO:0007669"/>
    <property type="project" value="UniProtKB-KW"/>
</dbReference>
<comment type="similarity">
    <text evidence="1">Belongs to the disease resistance NB-LRR family.</text>
</comment>
<evidence type="ECO:0000256" key="6">
    <source>
        <dbReference type="ARBA" id="ARBA00022840"/>
    </source>
</evidence>
<dbReference type="GO" id="GO:0051607">
    <property type="term" value="P:defense response to virus"/>
    <property type="evidence" value="ECO:0007669"/>
    <property type="project" value="UniProtKB-ARBA"/>
</dbReference>
<dbReference type="Gene3D" id="1.10.10.10">
    <property type="entry name" value="Winged helix-like DNA-binding domain superfamily/Winged helix DNA-binding domain"/>
    <property type="match status" value="1"/>
</dbReference>
<keyword evidence="2" id="KW-0433">Leucine-rich repeat</keyword>
<keyword evidence="6" id="KW-0067">ATP-binding</keyword>
<evidence type="ECO:0000256" key="1">
    <source>
        <dbReference type="ARBA" id="ARBA00008894"/>
    </source>
</evidence>
<dbReference type="SUPFAM" id="SSF52058">
    <property type="entry name" value="L domain-like"/>
    <property type="match status" value="1"/>
</dbReference>
<dbReference type="InterPro" id="IPR027417">
    <property type="entry name" value="P-loop_NTPase"/>
</dbReference>
<dbReference type="InterPro" id="IPR058922">
    <property type="entry name" value="WHD_DRP"/>
</dbReference>
<dbReference type="InterPro" id="IPR055414">
    <property type="entry name" value="LRR_R13L4/SHOC2-like"/>
</dbReference>
<dbReference type="Gene3D" id="3.80.10.10">
    <property type="entry name" value="Ribonuclease Inhibitor"/>
    <property type="match status" value="1"/>
</dbReference>
<keyword evidence="12" id="KW-1185">Reference proteome</keyword>
<dbReference type="InterPro" id="IPR044974">
    <property type="entry name" value="Disease_R_plants"/>
</dbReference>
<evidence type="ECO:0000256" key="5">
    <source>
        <dbReference type="ARBA" id="ARBA00022821"/>
    </source>
</evidence>
<dbReference type="PANTHER" id="PTHR23155:SF1205">
    <property type="entry name" value="DISEASE RESISTANCE PROTEIN RPM1"/>
    <property type="match status" value="1"/>
</dbReference>
<dbReference type="Proteomes" id="UP001187471">
    <property type="component" value="Unassembled WGS sequence"/>
</dbReference>
<dbReference type="Gene3D" id="1.20.5.4130">
    <property type="match status" value="1"/>
</dbReference>
<comment type="caution">
    <text evidence="11">The sequence shown here is derived from an EMBL/GenBank/DDBJ whole genome shotgun (WGS) entry which is preliminary data.</text>
</comment>
<dbReference type="Pfam" id="PF00931">
    <property type="entry name" value="NB-ARC"/>
    <property type="match status" value="1"/>
</dbReference>
<evidence type="ECO:0000313" key="12">
    <source>
        <dbReference type="Proteomes" id="UP001187471"/>
    </source>
</evidence>